<dbReference type="OrthoDB" id="6513042at2759"/>
<feature type="compositionally biased region" description="Basic residues" evidence="1">
    <location>
        <begin position="81"/>
        <end position="92"/>
    </location>
</feature>
<name>A0A7J5XE84_DISMA</name>
<evidence type="ECO:0000313" key="2">
    <source>
        <dbReference type="EMBL" id="KAF3835294.1"/>
    </source>
</evidence>
<sequence length="255" mass="27153">MYDAREALIPGSAYDRSNAGGRPSNMYFQTHDQIGMIGAGPGHMAMNIPIPFNLVMPPMPPPSYLGQTNGPAAGRGAMKGKPGRGGRQRVRGSAHQGASQGNGPNSQASQDGASQPFSQGPLTQGYINMSQPSQMSQPGLSQPELSQDSYLGDEFKSQIDVALSQDSTYQVHLLARVDEDDDGPVVMLVGKLLNQVDQKKGLFMAMDFRSCRVSVSVALNRSVCRLAGKIARIVSRSLVKSVQPCSNSRSASSII</sequence>
<organism evidence="2 3">
    <name type="scientific">Dissostichus mawsoni</name>
    <name type="common">Antarctic cod</name>
    <dbReference type="NCBI Taxonomy" id="36200"/>
    <lineage>
        <taxon>Eukaryota</taxon>
        <taxon>Metazoa</taxon>
        <taxon>Chordata</taxon>
        <taxon>Craniata</taxon>
        <taxon>Vertebrata</taxon>
        <taxon>Euteleostomi</taxon>
        <taxon>Actinopterygii</taxon>
        <taxon>Neopterygii</taxon>
        <taxon>Teleostei</taxon>
        <taxon>Neoteleostei</taxon>
        <taxon>Acanthomorphata</taxon>
        <taxon>Eupercaria</taxon>
        <taxon>Perciformes</taxon>
        <taxon>Notothenioidei</taxon>
        <taxon>Nototheniidae</taxon>
        <taxon>Dissostichus</taxon>
    </lineage>
</organism>
<dbReference type="EMBL" id="JAAKFY010000025">
    <property type="protein sequence ID" value="KAF3835294.1"/>
    <property type="molecule type" value="Genomic_DNA"/>
</dbReference>
<reference evidence="2 3" key="1">
    <citation type="submission" date="2020-03" db="EMBL/GenBank/DDBJ databases">
        <title>Dissostichus mawsoni Genome sequencing and assembly.</title>
        <authorList>
            <person name="Park H."/>
        </authorList>
    </citation>
    <scope>NUCLEOTIDE SEQUENCE [LARGE SCALE GENOMIC DNA]</scope>
    <source>
        <strain evidence="2">DM0001</strain>
        <tissue evidence="2">Muscle</tissue>
    </source>
</reference>
<keyword evidence="3" id="KW-1185">Reference proteome</keyword>
<accession>A0A7J5XE84</accession>
<feature type="compositionally biased region" description="Polar residues" evidence="1">
    <location>
        <begin position="96"/>
        <end position="147"/>
    </location>
</feature>
<dbReference type="AlphaFoldDB" id="A0A7J5XE84"/>
<dbReference type="Proteomes" id="UP000518266">
    <property type="component" value="Unassembled WGS sequence"/>
</dbReference>
<evidence type="ECO:0000256" key="1">
    <source>
        <dbReference type="SAM" id="MobiDB-lite"/>
    </source>
</evidence>
<protein>
    <submittedName>
        <fullName evidence="2">Uncharacterized protein</fullName>
    </submittedName>
</protein>
<comment type="caution">
    <text evidence="2">The sequence shown here is derived from an EMBL/GenBank/DDBJ whole genome shotgun (WGS) entry which is preliminary data.</text>
</comment>
<feature type="region of interest" description="Disordered" evidence="1">
    <location>
        <begin position="63"/>
        <end position="147"/>
    </location>
</feature>
<gene>
    <name evidence="2" type="ORF">F7725_027852</name>
</gene>
<evidence type="ECO:0000313" key="3">
    <source>
        <dbReference type="Proteomes" id="UP000518266"/>
    </source>
</evidence>
<feature type="region of interest" description="Disordered" evidence="1">
    <location>
        <begin position="1"/>
        <end position="24"/>
    </location>
</feature>
<proteinExistence type="predicted"/>